<keyword evidence="3" id="KW-1185">Reference proteome</keyword>
<evidence type="ECO:0000313" key="2">
    <source>
        <dbReference type="EMBL" id="KAL3307826.1"/>
    </source>
</evidence>
<organism evidence="2 3">
    <name type="scientific">Cichlidogyrus casuarinus</name>
    <dbReference type="NCBI Taxonomy" id="1844966"/>
    <lineage>
        <taxon>Eukaryota</taxon>
        <taxon>Metazoa</taxon>
        <taxon>Spiralia</taxon>
        <taxon>Lophotrochozoa</taxon>
        <taxon>Platyhelminthes</taxon>
        <taxon>Monogenea</taxon>
        <taxon>Monopisthocotylea</taxon>
        <taxon>Dactylogyridea</taxon>
        <taxon>Ancyrocephalidae</taxon>
        <taxon>Cichlidogyrus</taxon>
    </lineage>
</organism>
<evidence type="ECO:0000259" key="1">
    <source>
        <dbReference type="Pfam" id="PF13880"/>
    </source>
</evidence>
<dbReference type="InterPro" id="IPR028009">
    <property type="entry name" value="ESCO_Acetyltransf_dom"/>
</dbReference>
<comment type="caution">
    <text evidence="2">The sequence shown here is derived from an EMBL/GenBank/DDBJ whole genome shotgun (WGS) entry which is preliminary data.</text>
</comment>
<accession>A0ABD2PN43</accession>
<dbReference type="PANTHER" id="PTHR45884">
    <property type="entry name" value="N-ACETYLTRANSFERASE ECO"/>
    <property type="match status" value="1"/>
</dbReference>
<proteinExistence type="predicted"/>
<dbReference type="Pfam" id="PF13880">
    <property type="entry name" value="Acetyltransf_13"/>
    <property type="match status" value="1"/>
</dbReference>
<dbReference type="PANTHER" id="PTHR45884:SF2">
    <property type="entry name" value="N-ACETYLTRANSFERASE ECO"/>
    <property type="match status" value="1"/>
</dbReference>
<feature type="domain" description="N-acetyltransferase ESCO acetyl-transferase" evidence="1">
    <location>
        <begin position="85"/>
        <end position="150"/>
    </location>
</feature>
<reference evidence="2 3" key="1">
    <citation type="submission" date="2024-11" db="EMBL/GenBank/DDBJ databases">
        <title>Adaptive evolution of stress response genes in parasites aligns with host niche diversity.</title>
        <authorList>
            <person name="Hahn C."/>
            <person name="Resl P."/>
        </authorList>
    </citation>
    <scope>NUCLEOTIDE SEQUENCE [LARGE SCALE GENOMIC DNA]</scope>
    <source>
        <strain evidence="2">EGGRZ-B1_66</strain>
        <tissue evidence="2">Body</tissue>
    </source>
</reference>
<gene>
    <name evidence="2" type="primary">ESCO2</name>
    <name evidence="2" type="ORF">Ciccas_013651</name>
</gene>
<evidence type="ECO:0000313" key="3">
    <source>
        <dbReference type="Proteomes" id="UP001626550"/>
    </source>
</evidence>
<name>A0ABD2PN43_9PLAT</name>
<dbReference type="Proteomes" id="UP001626550">
    <property type="component" value="Unassembled WGS sequence"/>
</dbReference>
<dbReference type="AlphaFoldDB" id="A0ABD2PN43"/>
<dbReference type="EMBL" id="JBJKFK010006402">
    <property type="protein sequence ID" value="KAL3307826.1"/>
    <property type="molecule type" value="Genomic_DNA"/>
</dbReference>
<protein>
    <submittedName>
        <fullName evidence="2">N-acetyltransferase esco2</fullName>
    </submittedName>
</protein>
<sequence length="150" mass="17010">MRLVDSELGTDSVFWTDPDAFKIPKNFQVYVYVSKSPKFQAIGCAIVEILSAKYCSDNQIYLRKCTSATDYGLEAVDWPSGFSRLLGIRRIWVAKPFRRFNIATSLLDSARLKACLDKNITKDEVVFAEPTEDGVNFAKSYLNTQTLLVY</sequence>